<name>A0A4D5S5C4_IXOSC</name>
<evidence type="ECO:0000313" key="1">
    <source>
        <dbReference type="EMBL" id="MOY44882.1"/>
    </source>
</evidence>
<dbReference type="EMBL" id="GHJT01010911">
    <property type="protein sequence ID" value="MOY44882.1"/>
    <property type="molecule type" value="Transcribed_RNA"/>
</dbReference>
<organism evidence="1">
    <name type="scientific">Ixodes scapularis</name>
    <name type="common">Black-legged tick</name>
    <name type="synonym">Deer tick</name>
    <dbReference type="NCBI Taxonomy" id="6945"/>
    <lineage>
        <taxon>Eukaryota</taxon>
        <taxon>Metazoa</taxon>
        <taxon>Ecdysozoa</taxon>
        <taxon>Arthropoda</taxon>
        <taxon>Chelicerata</taxon>
        <taxon>Arachnida</taxon>
        <taxon>Acari</taxon>
        <taxon>Parasitiformes</taxon>
        <taxon>Ixodida</taxon>
        <taxon>Ixodoidea</taxon>
        <taxon>Ixodidae</taxon>
        <taxon>Ixodinae</taxon>
        <taxon>Ixodes</taxon>
    </lineage>
</organism>
<sequence>MGSWFSYLKHSWKYFPGILVLLWRRPMFTYSFTLMVFQELWAIIEPLRHPPVSRSHMCYVSLILGAVRTLLK</sequence>
<reference evidence="1" key="1">
    <citation type="submission" date="2019-04" db="EMBL/GenBank/DDBJ databases">
        <title>An insight into the mialome of Ixodes scapularis.</title>
        <authorList>
            <person name="Ribeiro J.M."/>
            <person name="Mather T.N."/>
            <person name="Karim S."/>
        </authorList>
    </citation>
    <scope>NUCLEOTIDE SEQUENCE</scope>
</reference>
<protein>
    <submittedName>
        <fullName evidence="1">Putative secreted protein</fullName>
    </submittedName>
</protein>
<accession>A0A4D5S5C4</accession>
<proteinExistence type="predicted"/>
<dbReference type="AlphaFoldDB" id="A0A4D5S5C4"/>